<feature type="chain" id="PRO_5045967194" evidence="1">
    <location>
        <begin position="26"/>
        <end position="315"/>
    </location>
</feature>
<keyword evidence="4" id="KW-1185">Reference proteome</keyword>
<dbReference type="RefSeq" id="WP_377068360.1">
    <property type="nucleotide sequence ID" value="NZ_JBHSJJ010000018.1"/>
</dbReference>
<dbReference type="InterPro" id="IPR050312">
    <property type="entry name" value="IolE/XylAMocC-like"/>
</dbReference>
<keyword evidence="1" id="KW-0732">Signal</keyword>
<protein>
    <submittedName>
        <fullName evidence="3">Sugar phosphate isomerase/epimerase family protein</fullName>
    </submittedName>
</protein>
<dbReference type="EMBL" id="JBHSJJ010000018">
    <property type="protein sequence ID" value="MFC4874477.1"/>
    <property type="molecule type" value="Genomic_DNA"/>
</dbReference>
<dbReference type="PANTHER" id="PTHR12110">
    <property type="entry name" value="HYDROXYPYRUVATE ISOMERASE"/>
    <property type="match status" value="1"/>
</dbReference>
<sequence>MNRRTTLKKLLAAGGLGLMAGEIHALSTFSEAARPQPSPQPLYLFTKVLQWMPLDDLGQAVKDMGFSGIDLPVRKNGFFDVDEIKTNMPKITRQSENLGLQTPVLTTEITLAHFQEMEEFLKTLSGEGIKNYRMGWMPFPSNNIREELRSLNDRMKKAAELHAKYGVTGHYQNHAGNRIGGSVWEIHHLLEGINPDHIGIQFDLRHATVEGYRSYENVFYLVSDKIRSFDLKDFVWGNPSGKGDEPVNVPFGEGNVNFKLLLKHPGFKSTEIPKILHIEHDMGGAEHGHKNPKMPGDQILSAIQKDVETYSKTMG</sequence>
<feature type="domain" description="Xylose isomerase-like TIM barrel" evidence="2">
    <location>
        <begin position="59"/>
        <end position="263"/>
    </location>
</feature>
<dbReference type="Proteomes" id="UP001595818">
    <property type="component" value="Unassembled WGS sequence"/>
</dbReference>
<dbReference type="InterPro" id="IPR013022">
    <property type="entry name" value="Xyl_isomerase-like_TIM-brl"/>
</dbReference>
<evidence type="ECO:0000256" key="1">
    <source>
        <dbReference type="SAM" id="SignalP"/>
    </source>
</evidence>
<evidence type="ECO:0000313" key="4">
    <source>
        <dbReference type="Proteomes" id="UP001595818"/>
    </source>
</evidence>
<comment type="caution">
    <text evidence="3">The sequence shown here is derived from an EMBL/GenBank/DDBJ whole genome shotgun (WGS) entry which is preliminary data.</text>
</comment>
<dbReference type="PANTHER" id="PTHR12110:SF41">
    <property type="entry name" value="INOSOSE DEHYDRATASE"/>
    <property type="match status" value="1"/>
</dbReference>
<gene>
    <name evidence="3" type="ORF">ACFPFU_22425</name>
</gene>
<keyword evidence="3" id="KW-0413">Isomerase</keyword>
<name>A0ABV9T6V8_9BACT</name>
<evidence type="ECO:0000259" key="2">
    <source>
        <dbReference type="Pfam" id="PF01261"/>
    </source>
</evidence>
<dbReference type="SUPFAM" id="SSF51658">
    <property type="entry name" value="Xylose isomerase-like"/>
    <property type="match status" value="1"/>
</dbReference>
<accession>A0ABV9T6V8</accession>
<organism evidence="3 4">
    <name type="scientific">Negadavirga shengliensis</name>
    <dbReference type="NCBI Taxonomy" id="1389218"/>
    <lineage>
        <taxon>Bacteria</taxon>
        <taxon>Pseudomonadati</taxon>
        <taxon>Bacteroidota</taxon>
        <taxon>Cytophagia</taxon>
        <taxon>Cytophagales</taxon>
        <taxon>Cyclobacteriaceae</taxon>
        <taxon>Negadavirga</taxon>
    </lineage>
</organism>
<proteinExistence type="predicted"/>
<evidence type="ECO:0000313" key="3">
    <source>
        <dbReference type="EMBL" id="MFC4874477.1"/>
    </source>
</evidence>
<reference evidence="4" key="1">
    <citation type="journal article" date="2019" name="Int. J. Syst. Evol. Microbiol.">
        <title>The Global Catalogue of Microorganisms (GCM) 10K type strain sequencing project: providing services to taxonomists for standard genome sequencing and annotation.</title>
        <authorList>
            <consortium name="The Broad Institute Genomics Platform"/>
            <consortium name="The Broad Institute Genome Sequencing Center for Infectious Disease"/>
            <person name="Wu L."/>
            <person name="Ma J."/>
        </authorList>
    </citation>
    <scope>NUCLEOTIDE SEQUENCE [LARGE SCALE GENOMIC DNA]</scope>
    <source>
        <strain evidence="4">CGMCC 4.7466</strain>
    </source>
</reference>
<dbReference type="Pfam" id="PF01261">
    <property type="entry name" value="AP_endonuc_2"/>
    <property type="match status" value="1"/>
</dbReference>
<dbReference type="GO" id="GO:0016853">
    <property type="term" value="F:isomerase activity"/>
    <property type="evidence" value="ECO:0007669"/>
    <property type="project" value="UniProtKB-KW"/>
</dbReference>
<dbReference type="InterPro" id="IPR036237">
    <property type="entry name" value="Xyl_isomerase-like_sf"/>
</dbReference>
<dbReference type="Gene3D" id="3.20.20.150">
    <property type="entry name" value="Divalent-metal-dependent TIM barrel enzymes"/>
    <property type="match status" value="1"/>
</dbReference>
<feature type="signal peptide" evidence="1">
    <location>
        <begin position="1"/>
        <end position="25"/>
    </location>
</feature>